<keyword evidence="7 8" id="KW-0472">Membrane</keyword>
<proteinExistence type="inferred from homology"/>
<feature type="transmembrane region" description="Helical" evidence="8">
    <location>
        <begin position="288"/>
        <end position="315"/>
    </location>
</feature>
<keyword evidence="5 8" id="KW-0812">Transmembrane</keyword>
<evidence type="ECO:0000313" key="11">
    <source>
        <dbReference type="Proteomes" id="UP000037267"/>
    </source>
</evidence>
<reference evidence="11" key="1">
    <citation type="submission" date="2015-07" db="EMBL/GenBank/DDBJ databases">
        <title>Draft genome sequence of the purine-degrading Gottschalkia purinilyticum DSM 1384 (formerly Clostridium purinilyticum).</title>
        <authorList>
            <person name="Poehlein A."/>
            <person name="Schiel-Bengelsdorf B."/>
            <person name="Bengelsdorf F.R."/>
            <person name="Daniel R."/>
            <person name="Duerre P."/>
        </authorList>
    </citation>
    <scope>NUCLEOTIDE SEQUENCE [LARGE SCALE GENOMIC DNA]</scope>
    <source>
        <strain evidence="11">DSM 1384</strain>
    </source>
</reference>
<dbReference type="AlphaFoldDB" id="A0A0L0W9T1"/>
<dbReference type="PROSITE" id="PS51012">
    <property type="entry name" value="ABC_TM2"/>
    <property type="match status" value="1"/>
</dbReference>
<evidence type="ECO:0000256" key="6">
    <source>
        <dbReference type="ARBA" id="ARBA00022989"/>
    </source>
</evidence>
<dbReference type="Pfam" id="PF12698">
    <property type="entry name" value="ABC2_membrane_3"/>
    <property type="match status" value="1"/>
</dbReference>
<evidence type="ECO:0000256" key="3">
    <source>
        <dbReference type="ARBA" id="ARBA00022448"/>
    </source>
</evidence>
<dbReference type="PANTHER" id="PTHR30294">
    <property type="entry name" value="MEMBRANE COMPONENT OF ABC TRANSPORTER YHHJ-RELATED"/>
    <property type="match status" value="1"/>
</dbReference>
<dbReference type="Proteomes" id="UP000037267">
    <property type="component" value="Unassembled WGS sequence"/>
</dbReference>
<feature type="transmembrane region" description="Helical" evidence="8">
    <location>
        <begin position="355"/>
        <end position="375"/>
    </location>
</feature>
<feature type="transmembrane region" description="Helical" evidence="8">
    <location>
        <begin position="416"/>
        <end position="434"/>
    </location>
</feature>
<feature type="transmembrane region" description="Helical" evidence="8">
    <location>
        <begin position="327"/>
        <end position="348"/>
    </location>
</feature>
<keyword evidence="6 8" id="KW-1133">Transmembrane helix</keyword>
<dbReference type="InterPro" id="IPR047817">
    <property type="entry name" value="ABC2_TM_bact-type"/>
</dbReference>
<name>A0A0L0W9T1_GOTPU</name>
<comment type="similarity">
    <text evidence="2">Belongs to the ABC-2 integral membrane protein family.</text>
</comment>
<evidence type="ECO:0000256" key="7">
    <source>
        <dbReference type="ARBA" id="ARBA00023136"/>
    </source>
</evidence>
<dbReference type="InterPro" id="IPR013525">
    <property type="entry name" value="ABC2_TM"/>
</dbReference>
<dbReference type="OrthoDB" id="266913at2"/>
<dbReference type="PANTHER" id="PTHR30294:SF48">
    <property type="entry name" value="LINEARMYCIN RESISTANCE PERMEASE PROTEIN LNRM"/>
    <property type="match status" value="1"/>
</dbReference>
<evidence type="ECO:0000259" key="9">
    <source>
        <dbReference type="PROSITE" id="PS51012"/>
    </source>
</evidence>
<dbReference type="STRING" id="1503.CLPU_9c01030"/>
<comment type="caution">
    <text evidence="10">The sequence shown here is derived from an EMBL/GenBank/DDBJ whole genome shotgun (WGS) entry which is preliminary data.</text>
</comment>
<dbReference type="RefSeq" id="WP_050355570.1">
    <property type="nucleotide sequence ID" value="NZ_LGSS01000009.1"/>
</dbReference>
<gene>
    <name evidence="10" type="ORF">CLPU_9c01030</name>
</gene>
<evidence type="ECO:0000313" key="10">
    <source>
        <dbReference type="EMBL" id="KNF08207.1"/>
    </source>
</evidence>
<keyword evidence="4" id="KW-1003">Cell membrane</keyword>
<evidence type="ECO:0000256" key="1">
    <source>
        <dbReference type="ARBA" id="ARBA00004651"/>
    </source>
</evidence>
<feature type="domain" description="ABC transmembrane type-2" evidence="9">
    <location>
        <begin position="211"/>
        <end position="437"/>
    </location>
</feature>
<protein>
    <submittedName>
        <fullName evidence="10">ABC-type multidrug transport system, permease component</fullName>
    </submittedName>
</protein>
<feature type="transmembrane region" description="Helical" evidence="8">
    <location>
        <begin position="245"/>
        <end position="267"/>
    </location>
</feature>
<dbReference type="EMBL" id="LGSS01000009">
    <property type="protein sequence ID" value="KNF08207.1"/>
    <property type="molecule type" value="Genomic_DNA"/>
</dbReference>
<comment type="subcellular location">
    <subcellularLocation>
        <location evidence="1">Cell membrane</location>
        <topology evidence="1">Multi-pass membrane protein</topology>
    </subcellularLocation>
</comment>
<dbReference type="InterPro" id="IPR051449">
    <property type="entry name" value="ABC-2_transporter_component"/>
</dbReference>
<feature type="transmembrane region" description="Helical" evidence="8">
    <location>
        <begin position="20"/>
        <end position="37"/>
    </location>
</feature>
<keyword evidence="3" id="KW-0813">Transport</keyword>
<dbReference type="GO" id="GO:0140359">
    <property type="term" value="F:ABC-type transporter activity"/>
    <property type="evidence" value="ECO:0007669"/>
    <property type="project" value="InterPro"/>
</dbReference>
<organism evidence="10 11">
    <name type="scientific">Gottschalkia purinilytica</name>
    <name type="common">Clostridium purinilyticum</name>
    <dbReference type="NCBI Taxonomy" id="1503"/>
    <lineage>
        <taxon>Bacteria</taxon>
        <taxon>Bacillati</taxon>
        <taxon>Bacillota</taxon>
        <taxon>Tissierellia</taxon>
        <taxon>Tissierellales</taxon>
        <taxon>Gottschalkiaceae</taxon>
        <taxon>Gottschalkia</taxon>
    </lineage>
</organism>
<keyword evidence="11" id="KW-1185">Reference proteome</keyword>
<evidence type="ECO:0000256" key="5">
    <source>
        <dbReference type="ARBA" id="ARBA00022692"/>
    </source>
</evidence>
<accession>A0A0L0W9T1</accession>
<evidence type="ECO:0000256" key="2">
    <source>
        <dbReference type="ARBA" id="ARBA00007783"/>
    </source>
</evidence>
<dbReference type="Gene3D" id="3.40.1710.10">
    <property type="entry name" value="abc type-2 transporter like domain"/>
    <property type="match status" value="1"/>
</dbReference>
<sequence length="443" mass="50176">MWHVILKDLKVLLSDKKSMAILIIMPIILISILGNSLKDMFTDKIDTSKKEVAIVKNYNISKETNDFIKFLEENGFVKDNNKELVSKVKDFNIEEEIINNFIKNKDIKKVIKFRILEEEQAKKLLEKEKISGIIIFPKNFIFNMYANFFTPFRNNMEVKVISHPDKLMSGKIIEGITKGFTDKLATIIIGKNVFLETAFENNLGSSSFEKLDKVINEISDSFKDVSVSINSKSINGKKALSSFQFYSVGMATMFIIYTVSQGGMLSLEEKRNLTYQRMVIAGMSRFNILMGKFFTIFLLAIVQMSLIIGFTSILFKVDWGNMLHVMMVTLSLIFAVAGLGTLTSVLAFKWESDKMVNAFDTIVANLMAILGGSMFPLEAFPKFLQSFRYLTLNGLGIEAYQNVMLGNSIEKIRTPLLLLISIGTIFILIATFFAKKEERCSNA</sequence>
<evidence type="ECO:0000256" key="4">
    <source>
        <dbReference type="ARBA" id="ARBA00022475"/>
    </source>
</evidence>
<evidence type="ECO:0000256" key="8">
    <source>
        <dbReference type="SAM" id="Phobius"/>
    </source>
</evidence>
<dbReference type="GO" id="GO:0005886">
    <property type="term" value="C:plasma membrane"/>
    <property type="evidence" value="ECO:0007669"/>
    <property type="project" value="UniProtKB-SubCell"/>
</dbReference>